<dbReference type="PANTHER" id="PTHR13318">
    <property type="entry name" value="PARTNER OF PAIRED, ISOFORM B-RELATED"/>
    <property type="match status" value="1"/>
</dbReference>
<reference evidence="1 3" key="2">
    <citation type="journal article" date="2014" name="BMC Genomics">
        <title>An improved genome release (version Mt4.0) for the model legume Medicago truncatula.</title>
        <authorList>
            <person name="Tang H."/>
            <person name="Krishnakumar V."/>
            <person name="Bidwell S."/>
            <person name="Rosen B."/>
            <person name="Chan A."/>
            <person name="Zhou S."/>
            <person name="Gentzbittel L."/>
            <person name="Childs K.L."/>
            <person name="Yandell M."/>
            <person name="Gundlach H."/>
            <person name="Mayer K.F."/>
            <person name="Schwartz D.C."/>
            <person name="Town C.D."/>
        </authorList>
    </citation>
    <scope>GENOME REANNOTATION</scope>
    <source>
        <strain evidence="2 3">cv. Jemalong A17</strain>
    </source>
</reference>
<dbReference type="Pfam" id="PF13516">
    <property type="entry name" value="LRR_6"/>
    <property type="match status" value="1"/>
</dbReference>
<reference evidence="2" key="3">
    <citation type="submission" date="2015-04" db="UniProtKB">
        <authorList>
            <consortium name="EnsemblPlants"/>
        </authorList>
    </citation>
    <scope>IDENTIFICATION</scope>
    <source>
        <strain evidence="2">cv. Jemalong A17</strain>
    </source>
</reference>
<evidence type="ECO:0000313" key="2">
    <source>
        <dbReference type="EnsemblPlants" id="AES86365"/>
    </source>
</evidence>
<dbReference type="InterPro" id="IPR001611">
    <property type="entry name" value="Leu-rich_rpt"/>
</dbReference>
<dbReference type="Gene3D" id="3.80.10.10">
    <property type="entry name" value="Ribonuclease Inhibitor"/>
    <property type="match status" value="1"/>
</dbReference>
<dbReference type="PANTHER" id="PTHR13318:SF106">
    <property type="entry name" value="F-BOX_LRR-REPEAT PROTEIN 2"/>
    <property type="match status" value="1"/>
</dbReference>
<name>G7JVM8_MEDTR</name>
<organism evidence="1 3">
    <name type="scientific">Medicago truncatula</name>
    <name type="common">Barrel medic</name>
    <name type="synonym">Medicago tribuloides</name>
    <dbReference type="NCBI Taxonomy" id="3880"/>
    <lineage>
        <taxon>Eukaryota</taxon>
        <taxon>Viridiplantae</taxon>
        <taxon>Streptophyta</taxon>
        <taxon>Embryophyta</taxon>
        <taxon>Tracheophyta</taxon>
        <taxon>Spermatophyta</taxon>
        <taxon>Magnoliopsida</taxon>
        <taxon>eudicotyledons</taxon>
        <taxon>Gunneridae</taxon>
        <taxon>Pentapetalae</taxon>
        <taxon>rosids</taxon>
        <taxon>fabids</taxon>
        <taxon>Fabales</taxon>
        <taxon>Fabaceae</taxon>
        <taxon>Papilionoideae</taxon>
        <taxon>50 kb inversion clade</taxon>
        <taxon>NPAAA clade</taxon>
        <taxon>Hologalegina</taxon>
        <taxon>IRL clade</taxon>
        <taxon>Trifolieae</taxon>
        <taxon>Medicago</taxon>
    </lineage>
</organism>
<dbReference type="EMBL" id="CM001220">
    <property type="protein sequence ID" value="AES86365.2"/>
    <property type="molecule type" value="Genomic_DNA"/>
</dbReference>
<accession>G7JVM8</accession>
<sequence>MKRLKRNSLKSSEQGLLSSTKSTTAAAPNFYLPDECWESVFKFVIDKDNTTGSPTVVSKQFLSITNLLLLSFTVCEPTSFLLPRLFRRFTNLTSLDLTSYNGDLNRLLCQIYFPFKLTSLNLSNQHTIPANGLRAFSKKTTLTSLDLSNPLSCDGCYSSFLHGVETLSLSLFKLRKVNLSTHDYINDQSLFHLFKNCKLLEEAIVSDGNGITETDIGKMSVQHSNSLKDFVVRPQLKSLNLGMSQWLRDESIIMFASIFPNLHMLDLSYCYNISKEGIYQVLKRCKIRDLNLTSSRVNLLGMNFEVPKLEVLNLSYTNIDDEKLYVTSKNCRELSRVPSLFSTITLSQPLFLSSHFEEKRASLLIMADFEEQQRKIDDAMAFLVRRQFCAEIYTADNINRAGFTTNQFMKHMQVLTCIEEADELVQVLELGSDDGKFWISPETCKLAQLVRFVGWLKTYKGKTACQWLDTLGSSE</sequence>
<dbReference type="InterPro" id="IPR032675">
    <property type="entry name" value="LRR_dom_sf"/>
</dbReference>
<dbReference type="InterPro" id="IPR006553">
    <property type="entry name" value="Leu-rich_rpt_Cys-con_subtyp"/>
</dbReference>
<protein>
    <submittedName>
        <fullName evidence="1">F-box/LRR protein, putative</fullName>
    </submittedName>
</protein>
<evidence type="ECO:0000313" key="1">
    <source>
        <dbReference type="EMBL" id="AES86365.2"/>
    </source>
</evidence>
<dbReference type="EnsemblPlants" id="AES86365">
    <property type="protein sequence ID" value="AES86365"/>
    <property type="gene ID" value="MTR_4g006210"/>
</dbReference>
<dbReference type="HOGENOM" id="CLU_575380_0_0_1"/>
<dbReference type="eggNOG" id="KOG1947">
    <property type="taxonomic scope" value="Eukaryota"/>
</dbReference>
<dbReference type="SUPFAM" id="SSF52047">
    <property type="entry name" value="RNI-like"/>
    <property type="match status" value="1"/>
</dbReference>
<dbReference type="SMART" id="SM00367">
    <property type="entry name" value="LRR_CC"/>
    <property type="match status" value="3"/>
</dbReference>
<proteinExistence type="predicted"/>
<dbReference type="PaxDb" id="3880-AES86365"/>
<keyword evidence="3" id="KW-1185">Reference proteome</keyword>
<dbReference type="AlphaFoldDB" id="G7JVM8"/>
<dbReference type="GO" id="GO:0031146">
    <property type="term" value="P:SCF-dependent proteasomal ubiquitin-dependent protein catabolic process"/>
    <property type="evidence" value="ECO:0000318"/>
    <property type="project" value="GO_Central"/>
</dbReference>
<reference evidence="1 3" key="1">
    <citation type="journal article" date="2011" name="Nature">
        <title>The Medicago genome provides insight into the evolution of rhizobial symbioses.</title>
        <authorList>
            <person name="Young N.D."/>
            <person name="Debelle F."/>
            <person name="Oldroyd G.E."/>
            <person name="Geurts R."/>
            <person name="Cannon S.B."/>
            <person name="Udvardi M.K."/>
            <person name="Benedito V.A."/>
            <person name="Mayer K.F."/>
            <person name="Gouzy J."/>
            <person name="Schoof H."/>
            <person name="Van de Peer Y."/>
            <person name="Proost S."/>
            <person name="Cook D.R."/>
            <person name="Meyers B.C."/>
            <person name="Spannagl M."/>
            <person name="Cheung F."/>
            <person name="De Mita S."/>
            <person name="Krishnakumar V."/>
            <person name="Gundlach H."/>
            <person name="Zhou S."/>
            <person name="Mudge J."/>
            <person name="Bharti A.K."/>
            <person name="Murray J.D."/>
            <person name="Naoumkina M.A."/>
            <person name="Rosen B."/>
            <person name="Silverstein K.A."/>
            <person name="Tang H."/>
            <person name="Rombauts S."/>
            <person name="Zhao P.X."/>
            <person name="Zhou P."/>
            <person name="Barbe V."/>
            <person name="Bardou P."/>
            <person name="Bechner M."/>
            <person name="Bellec A."/>
            <person name="Berger A."/>
            <person name="Berges H."/>
            <person name="Bidwell S."/>
            <person name="Bisseling T."/>
            <person name="Choisne N."/>
            <person name="Couloux A."/>
            <person name="Denny R."/>
            <person name="Deshpande S."/>
            <person name="Dai X."/>
            <person name="Doyle J.J."/>
            <person name="Dudez A.M."/>
            <person name="Farmer A.D."/>
            <person name="Fouteau S."/>
            <person name="Franken C."/>
            <person name="Gibelin C."/>
            <person name="Gish J."/>
            <person name="Goldstein S."/>
            <person name="Gonzalez A.J."/>
            <person name="Green P.J."/>
            <person name="Hallab A."/>
            <person name="Hartog M."/>
            <person name="Hua A."/>
            <person name="Humphray S.J."/>
            <person name="Jeong D.H."/>
            <person name="Jing Y."/>
            <person name="Jocker A."/>
            <person name="Kenton S.M."/>
            <person name="Kim D.J."/>
            <person name="Klee K."/>
            <person name="Lai H."/>
            <person name="Lang C."/>
            <person name="Lin S."/>
            <person name="Macmil S.L."/>
            <person name="Magdelenat G."/>
            <person name="Matthews L."/>
            <person name="McCorrison J."/>
            <person name="Monaghan E.L."/>
            <person name="Mun J.H."/>
            <person name="Najar F.Z."/>
            <person name="Nicholson C."/>
            <person name="Noirot C."/>
            <person name="O'Bleness M."/>
            <person name="Paule C.R."/>
            <person name="Poulain J."/>
            <person name="Prion F."/>
            <person name="Qin B."/>
            <person name="Qu C."/>
            <person name="Retzel E.F."/>
            <person name="Riddle C."/>
            <person name="Sallet E."/>
            <person name="Samain S."/>
            <person name="Samson N."/>
            <person name="Sanders I."/>
            <person name="Saurat O."/>
            <person name="Scarpelli C."/>
            <person name="Schiex T."/>
            <person name="Segurens B."/>
            <person name="Severin A.J."/>
            <person name="Sherrier D.J."/>
            <person name="Shi R."/>
            <person name="Sims S."/>
            <person name="Singer S.R."/>
            <person name="Sinharoy S."/>
            <person name="Sterck L."/>
            <person name="Viollet A."/>
            <person name="Wang B.B."/>
            <person name="Wang K."/>
            <person name="Wang M."/>
            <person name="Wang X."/>
            <person name="Warfsmann J."/>
            <person name="Weissenbach J."/>
            <person name="White D.D."/>
            <person name="White J.D."/>
            <person name="Wiley G.B."/>
            <person name="Wincker P."/>
            <person name="Xing Y."/>
            <person name="Yang L."/>
            <person name="Yao Z."/>
            <person name="Ying F."/>
            <person name="Zhai J."/>
            <person name="Zhou L."/>
            <person name="Zuber A."/>
            <person name="Denarie J."/>
            <person name="Dixon R.A."/>
            <person name="May G.D."/>
            <person name="Schwartz D.C."/>
            <person name="Rogers J."/>
            <person name="Quetier F."/>
            <person name="Town C.D."/>
            <person name="Roe B.A."/>
        </authorList>
    </citation>
    <scope>NUCLEOTIDE SEQUENCE [LARGE SCALE GENOMIC DNA]</scope>
    <source>
        <strain evidence="1">A17</strain>
        <strain evidence="2 3">cv. Jemalong A17</strain>
    </source>
</reference>
<accession>A0A0C3WQU7</accession>
<dbReference type="GO" id="GO:0019005">
    <property type="term" value="C:SCF ubiquitin ligase complex"/>
    <property type="evidence" value="ECO:0000318"/>
    <property type="project" value="GO_Central"/>
</dbReference>
<dbReference type="Proteomes" id="UP000002051">
    <property type="component" value="Chromosome 4"/>
</dbReference>
<evidence type="ECO:0000313" key="3">
    <source>
        <dbReference type="Proteomes" id="UP000002051"/>
    </source>
</evidence>
<gene>
    <name evidence="1" type="ordered locus">MTR_4g006210</name>
</gene>